<dbReference type="SUPFAM" id="SSF53335">
    <property type="entry name" value="S-adenosyl-L-methionine-dependent methyltransferases"/>
    <property type="match status" value="1"/>
</dbReference>
<evidence type="ECO:0000313" key="2">
    <source>
        <dbReference type="Proteomes" id="UP001235849"/>
    </source>
</evidence>
<name>A0ABT7BCW5_9CYAN</name>
<dbReference type="Proteomes" id="UP001235849">
    <property type="component" value="Unassembled WGS sequence"/>
</dbReference>
<dbReference type="GO" id="GO:0008168">
    <property type="term" value="F:methyltransferase activity"/>
    <property type="evidence" value="ECO:0007669"/>
    <property type="project" value="UniProtKB-KW"/>
</dbReference>
<organism evidence="1 2">
    <name type="scientific">Roseofilum capinflatum BLCC-M114</name>
    <dbReference type="NCBI Taxonomy" id="3022440"/>
    <lineage>
        <taxon>Bacteria</taxon>
        <taxon>Bacillati</taxon>
        <taxon>Cyanobacteriota</taxon>
        <taxon>Cyanophyceae</taxon>
        <taxon>Desertifilales</taxon>
        <taxon>Desertifilaceae</taxon>
        <taxon>Roseofilum</taxon>
        <taxon>Roseofilum capinflatum</taxon>
    </lineage>
</organism>
<comment type="caution">
    <text evidence="1">The sequence shown here is derived from an EMBL/GenBank/DDBJ whole genome shotgun (WGS) entry which is preliminary data.</text>
</comment>
<dbReference type="InterPro" id="IPR029063">
    <property type="entry name" value="SAM-dependent_MTases_sf"/>
</dbReference>
<evidence type="ECO:0000313" key="1">
    <source>
        <dbReference type="EMBL" id="MDJ1177029.1"/>
    </source>
</evidence>
<accession>A0ABT7BCW5</accession>
<dbReference type="EMBL" id="JAQOSO010000117">
    <property type="protein sequence ID" value="MDJ1177029.1"/>
    <property type="molecule type" value="Genomic_DNA"/>
</dbReference>
<sequence>MKKTLYNEDFYVTQQQGSFQSAQVVVPMIMDLIQPTSIIDVGCGVGTWLSVFNQCGIDDYLGVDGAYVDPNMLMIDQDKFQAFEPEQPIDLNREFDLVVSLEVAEHISIDFAEGFIKNLTQLGPVVMFSAAIPYQGGTGHVNEQWPEYWRDYFYQYGYSVFDIIRSKIWNYDTVDYWYRQNIFLYIREDCIDRYPKLQKEVEAKQDFPLAVVHPQTYLLSLGINS</sequence>
<keyword evidence="2" id="KW-1185">Reference proteome</keyword>
<dbReference type="GO" id="GO:0032259">
    <property type="term" value="P:methylation"/>
    <property type="evidence" value="ECO:0007669"/>
    <property type="project" value="UniProtKB-KW"/>
</dbReference>
<reference evidence="1 2" key="1">
    <citation type="submission" date="2023-01" db="EMBL/GenBank/DDBJ databases">
        <title>Novel diversity within Roseofilum (Cyanobacteria; Desertifilaceae) from marine benthic mats with descriptions of four novel species.</title>
        <authorList>
            <person name="Wang Y."/>
            <person name="Berthold D.E."/>
            <person name="Hu J."/>
            <person name="Lefler F.W."/>
            <person name="Laughinghouse H.D. IV."/>
        </authorList>
    </citation>
    <scope>NUCLEOTIDE SEQUENCE [LARGE SCALE GENOMIC DNA]</scope>
    <source>
        <strain evidence="1 2">BLCC-M114</strain>
    </source>
</reference>
<keyword evidence="1" id="KW-0489">Methyltransferase</keyword>
<gene>
    <name evidence="1" type="ORF">PMG25_23335</name>
</gene>
<dbReference type="RefSeq" id="WP_283769295.1">
    <property type="nucleotide sequence ID" value="NZ_JAQOSO010000117.1"/>
</dbReference>
<proteinExistence type="predicted"/>
<protein>
    <submittedName>
        <fullName evidence="1">Methyltransferase domain-containing protein</fullName>
    </submittedName>
</protein>
<dbReference type="CDD" id="cd02440">
    <property type="entry name" value="AdoMet_MTases"/>
    <property type="match status" value="1"/>
</dbReference>
<dbReference type="Pfam" id="PF13489">
    <property type="entry name" value="Methyltransf_23"/>
    <property type="match status" value="1"/>
</dbReference>
<keyword evidence="1" id="KW-0808">Transferase</keyword>
<dbReference type="Gene3D" id="3.40.50.150">
    <property type="entry name" value="Vaccinia Virus protein VP39"/>
    <property type="match status" value="1"/>
</dbReference>